<dbReference type="Gene3D" id="3.90.550.10">
    <property type="entry name" value="Spore Coat Polysaccharide Biosynthesis Protein SpsA, Chain A"/>
    <property type="match status" value="1"/>
</dbReference>
<dbReference type="EMBL" id="DSEU01000006">
    <property type="protein sequence ID" value="HEM66248.1"/>
    <property type="molecule type" value="Genomic_DNA"/>
</dbReference>
<sequence>MDSKGLVLAAGEGSRLRPFTFSRPKHLIPLLGKPMIRYAIDDLVSAGVRDIGVVVGYFGDLIKEALGDGSSFDARLAYIVQGKRLGIAHAIHLAIERGFIDKPFVVYLGDNILSHDIEKHLKRFVESDSDVYILLSRVKDPSRFGVAVVRDGRVVRLVEKPKEFVSDLAVVGVYFFRDPDLVEKAFKTLKPSWRGEYEITELIQWFIDNGHRVDYSIVSGWWKDVGTYEGLLEALYLLLDDAVERVEGEVRGEIVGRVIVESGAVVEGKVYGPAYIGKNVYVGRNAVVEHFSSIEQGSKMLSGSLTRSLVLDNALIDINGLRLVDSVIGSNTVIKSSRELRGEARVVVSDYSQVYL</sequence>
<organism evidence="2">
    <name type="scientific">Ignisphaera aggregans</name>
    <dbReference type="NCBI Taxonomy" id="334771"/>
    <lineage>
        <taxon>Archaea</taxon>
        <taxon>Thermoproteota</taxon>
        <taxon>Thermoprotei</taxon>
        <taxon>Desulfurococcales</taxon>
        <taxon>Desulfurococcaceae</taxon>
        <taxon>Ignisphaera</taxon>
    </lineage>
</organism>
<dbReference type="NCBIfam" id="TIGR01208">
    <property type="entry name" value="rmlA_long"/>
    <property type="match status" value="1"/>
</dbReference>
<name>A0A7J2U076_9CREN</name>
<dbReference type="AlphaFoldDB" id="A0A7J2U076"/>
<dbReference type="InterPro" id="IPR029044">
    <property type="entry name" value="Nucleotide-diphossugar_trans"/>
</dbReference>
<dbReference type="SUPFAM" id="SSF53448">
    <property type="entry name" value="Nucleotide-diphospho-sugar transferases"/>
    <property type="match status" value="1"/>
</dbReference>
<dbReference type="InterPro" id="IPR005835">
    <property type="entry name" value="NTP_transferase_dom"/>
</dbReference>
<dbReference type="GO" id="GO:0008879">
    <property type="term" value="F:glucose-1-phosphate thymidylyltransferase activity"/>
    <property type="evidence" value="ECO:0007669"/>
    <property type="project" value="UniProtKB-EC"/>
</dbReference>
<dbReference type="Pfam" id="PF00483">
    <property type="entry name" value="NTP_transferase"/>
    <property type="match status" value="1"/>
</dbReference>
<gene>
    <name evidence="2" type="ORF">ENO26_01545</name>
</gene>
<evidence type="ECO:0000259" key="1">
    <source>
        <dbReference type="Pfam" id="PF00483"/>
    </source>
</evidence>
<proteinExistence type="predicted"/>
<dbReference type="CDD" id="cd04189">
    <property type="entry name" value="G1P_TT_long"/>
    <property type="match status" value="1"/>
</dbReference>
<comment type="caution">
    <text evidence="2">The sequence shown here is derived from an EMBL/GenBank/DDBJ whole genome shotgun (WGS) entry which is preliminary data.</text>
</comment>
<protein>
    <submittedName>
        <fullName evidence="2">Glucose-1-phosphate thymidylyltransferase</fullName>
        <ecNumber evidence="2">2.7.7.24</ecNumber>
    </submittedName>
</protein>
<evidence type="ECO:0000313" key="2">
    <source>
        <dbReference type="EMBL" id="HEM66248.1"/>
    </source>
</evidence>
<dbReference type="EC" id="2.7.7.24" evidence="2"/>
<keyword evidence="2" id="KW-0808">Transferase</keyword>
<dbReference type="InterPro" id="IPR005908">
    <property type="entry name" value="G1P_thy_trans_l"/>
</dbReference>
<keyword evidence="2" id="KW-0548">Nucleotidyltransferase</keyword>
<feature type="domain" description="Nucleotidyl transferase" evidence="1">
    <location>
        <begin position="4"/>
        <end position="238"/>
    </location>
</feature>
<accession>A0A7J2U076</accession>
<dbReference type="Gene3D" id="2.160.10.10">
    <property type="entry name" value="Hexapeptide repeat proteins"/>
    <property type="match status" value="1"/>
</dbReference>
<reference evidence="2" key="1">
    <citation type="journal article" date="2020" name="mSystems">
        <title>Genome- and Community-Level Interaction Insights into Carbon Utilization and Element Cycling Functions of Hydrothermarchaeota in Hydrothermal Sediment.</title>
        <authorList>
            <person name="Zhou Z."/>
            <person name="Liu Y."/>
            <person name="Xu W."/>
            <person name="Pan J."/>
            <person name="Luo Z.H."/>
            <person name="Li M."/>
        </authorList>
    </citation>
    <scope>NUCLEOTIDE SEQUENCE [LARGE SCALE GENOMIC DNA]</scope>
    <source>
        <strain evidence="2">SpSt-125</strain>
    </source>
</reference>
<dbReference type="PANTHER" id="PTHR42883">
    <property type="entry name" value="GLUCOSE-1-PHOSPHATE THYMIDYLTRANSFERASE"/>
    <property type="match status" value="1"/>
</dbReference>
<dbReference type="PANTHER" id="PTHR42883:SF2">
    <property type="entry name" value="THYMIDYLYLTRANSFERASE"/>
    <property type="match status" value="1"/>
</dbReference>